<feature type="transmembrane region" description="Helical" evidence="8">
    <location>
        <begin position="35"/>
        <end position="56"/>
    </location>
</feature>
<evidence type="ECO:0000256" key="5">
    <source>
        <dbReference type="ARBA" id="ARBA00022777"/>
    </source>
</evidence>
<evidence type="ECO:0000256" key="3">
    <source>
        <dbReference type="ARBA" id="ARBA00022679"/>
    </source>
</evidence>
<dbReference type="InterPro" id="IPR050351">
    <property type="entry name" value="BphY/WalK/GraS-like"/>
</dbReference>
<dbReference type="Gene3D" id="3.30.565.10">
    <property type="entry name" value="Histidine kinase-like ATPase, C-terminal domain"/>
    <property type="match status" value="1"/>
</dbReference>
<accession>A0A8J6IPW9</accession>
<dbReference type="InterPro" id="IPR003594">
    <property type="entry name" value="HATPase_dom"/>
</dbReference>
<reference evidence="10" key="1">
    <citation type="journal article" date="2018" name="Int. J. Syst. Evol. Microbiol.">
        <title>Neptunicella marina gen. nov., sp. nov., isolated from surface seawater.</title>
        <authorList>
            <person name="Liu X."/>
            <person name="Lai Q."/>
            <person name="Du Y."/>
            <person name="Zhang X."/>
            <person name="Liu Z."/>
            <person name="Sun F."/>
            <person name="Shao Z."/>
        </authorList>
    </citation>
    <scope>NUCLEOTIDE SEQUENCE</scope>
    <source>
        <strain evidence="10">S27-2</strain>
    </source>
</reference>
<evidence type="ECO:0000256" key="8">
    <source>
        <dbReference type="SAM" id="Phobius"/>
    </source>
</evidence>
<dbReference type="EMBL" id="JACNEP010000004">
    <property type="protein sequence ID" value="MBC3765640.1"/>
    <property type="molecule type" value="Genomic_DNA"/>
</dbReference>
<dbReference type="Proteomes" id="UP000601768">
    <property type="component" value="Unassembled WGS sequence"/>
</dbReference>
<evidence type="ECO:0000256" key="1">
    <source>
        <dbReference type="ARBA" id="ARBA00000085"/>
    </source>
</evidence>
<sequence length="449" mass="49788">MVCKGFGLSLAVRLMALLVSLVILSLLITSPEYRATSLVLLGLIILQIIEVIRFTFKTNQELERFLQALKHADFNQRFDLTELGSGFTELGQTFHDVIERFRQHRVGQQQQLKYANALIEQVPVPLLSIHQDKSIRLCNLAARHFFAQHGVKSITDLAEFGELQQTFSELKAGDRKLIETEIDGVQYRLSITASEFIADNKPQMLVSLQDIQSELEGAQLNAWQELVRVLTHEIMNSITPVASLADTAVALVDDCHQQLLEANIPVTQLQDAKDALMTVHRRSQNLMDFVANYRSLTHLPAPVMKSCQLSGLFQQVTVLATSQWQNQGINLHVEVEPPELSIAADHNLLEQMLINLLKNAEQALIDVKGASVWLKAYVNVRGRCIIEVADNGPGIAPQIADKVFVPFYTTKKDGSGVGLALTRQIMLAHGGHVKLATSSAGGALFSLIF</sequence>
<evidence type="ECO:0000256" key="4">
    <source>
        <dbReference type="ARBA" id="ARBA00022741"/>
    </source>
</evidence>
<keyword evidence="3" id="KW-0808">Transferase</keyword>
<dbReference type="PANTHER" id="PTHR42878">
    <property type="entry name" value="TWO-COMPONENT HISTIDINE KINASE"/>
    <property type="match status" value="1"/>
</dbReference>
<dbReference type="GO" id="GO:0005524">
    <property type="term" value="F:ATP binding"/>
    <property type="evidence" value="ECO:0007669"/>
    <property type="project" value="UniProtKB-KW"/>
</dbReference>
<evidence type="ECO:0000256" key="6">
    <source>
        <dbReference type="ARBA" id="ARBA00022840"/>
    </source>
</evidence>
<comment type="catalytic activity">
    <reaction evidence="1">
        <text>ATP + protein L-histidine = ADP + protein N-phospho-L-histidine.</text>
        <dbReference type="EC" id="2.7.13.3"/>
    </reaction>
</comment>
<dbReference type="AlphaFoldDB" id="A0A8J6IPW9"/>
<dbReference type="GO" id="GO:0007234">
    <property type="term" value="P:osmosensory signaling via phosphorelay pathway"/>
    <property type="evidence" value="ECO:0007669"/>
    <property type="project" value="TreeGrafter"/>
</dbReference>
<dbReference type="SUPFAM" id="SSF55874">
    <property type="entry name" value="ATPase domain of HSP90 chaperone/DNA topoisomerase II/histidine kinase"/>
    <property type="match status" value="1"/>
</dbReference>
<evidence type="ECO:0000256" key="2">
    <source>
        <dbReference type="ARBA" id="ARBA00012438"/>
    </source>
</evidence>
<keyword evidence="11" id="KW-1185">Reference proteome</keyword>
<keyword evidence="8" id="KW-0472">Membrane</keyword>
<dbReference type="PRINTS" id="PR00344">
    <property type="entry name" value="BCTRLSENSOR"/>
</dbReference>
<proteinExistence type="predicted"/>
<comment type="caution">
    <text evidence="10">The sequence shown here is derived from an EMBL/GenBank/DDBJ whole genome shotgun (WGS) entry which is preliminary data.</text>
</comment>
<dbReference type="GO" id="GO:0004673">
    <property type="term" value="F:protein histidine kinase activity"/>
    <property type="evidence" value="ECO:0007669"/>
    <property type="project" value="UniProtKB-EC"/>
</dbReference>
<dbReference type="PANTHER" id="PTHR42878:SF7">
    <property type="entry name" value="SENSOR HISTIDINE KINASE GLRK"/>
    <property type="match status" value="1"/>
</dbReference>
<keyword evidence="8" id="KW-0812">Transmembrane</keyword>
<reference evidence="10" key="2">
    <citation type="submission" date="2020-08" db="EMBL/GenBank/DDBJ databases">
        <authorList>
            <person name="Lai Q."/>
        </authorList>
    </citation>
    <scope>NUCLEOTIDE SEQUENCE</scope>
    <source>
        <strain evidence="10">S27-2</strain>
    </source>
</reference>
<evidence type="ECO:0000313" key="10">
    <source>
        <dbReference type="EMBL" id="MBC3765640.1"/>
    </source>
</evidence>
<organism evidence="10 11">
    <name type="scientific">Neptunicella marina</name>
    <dbReference type="NCBI Taxonomy" id="2125989"/>
    <lineage>
        <taxon>Bacteria</taxon>
        <taxon>Pseudomonadati</taxon>
        <taxon>Pseudomonadota</taxon>
        <taxon>Gammaproteobacteria</taxon>
        <taxon>Alteromonadales</taxon>
        <taxon>Alteromonadaceae</taxon>
        <taxon>Neptunicella</taxon>
    </lineage>
</organism>
<keyword evidence="6" id="KW-0067">ATP-binding</keyword>
<gene>
    <name evidence="10" type="ORF">H8B19_07110</name>
</gene>
<dbReference type="InterPro" id="IPR004358">
    <property type="entry name" value="Sig_transdc_His_kin-like_C"/>
</dbReference>
<evidence type="ECO:0000313" key="11">
    <source>
        <dbReference type="Proteomes" id="UP000601768"/>
    </source>
</evidence>
<protein>
    <recommendedName>
        <fullName evidence="2">histidine kinase</fullName>
        <ecNumber evidence="2">2.7.13.3</ecNumber>
    </recommendedName>
</protein>
<dbReference type="InterPro" id="IPR005467">
    <property type="entry name" value="His_kinase_dom"/>
</dbReference>
<evidence type="ECO:0000256" key="7">
    <source>
        <dbReference type="ARBA" id="ARBA00023012"/>
    </source>
</evidence>
<dbReference type="SMART" id="SM00387">
    <property type="entry name" value="HATPase_c"/>
    <property type="match status" value="1"/>
</dbReference>
<keyword evidence="7" id="KW-0902">Two-component regulatory system</keyword>
<dbReference type="RefSeq" id="WP_186506105.1">
    <property type="nucleotide sequence ID" value="NZ_JACNEP010000004.1"/>
</dbReference>
<keyword evidence="8" id="KW-1133">Transmembrane helix</keyword>
<dbReference type="GO" id="GO:0030295">
    <property type="term" value="F:protein kinase activator activity"/>
    <property type="evidence" value="ECO:0007669"/>
    <property type="project" value="TreeGrafter"/>
</dbReference>
<dbReference type="InterPro" id="IPR036890">
    <property type="entry name" value="HATPase_C_sf"/>
</dbReference>
<feature type="transmembrane region" description="Helical" evidence="8">
    <location>
        <begin position="6"/>
        <end position="28"/>
    </location>
</feature>
<dbReference type="PROSITE" id="PS50109">
    <property type="entry name" value="HIS_KIN"/>
    <property type="match status" value="1"/>
</dbReference>
<keyword evidence="4" id="KW-0547">Nucleotide-binding</keyword>
<evidence type="ECO:0000259" key="9">
    <source>
        <dbReference type="PROSITE" id="PS50109"/>
    </source>
</evidence>
<dbReference type="GO" id="GO:0000156">
    <property type="term" value="F:phosphorelay response regulator activity"/>
    <property type="evidence" value="ECO:0007669"/>
    <property type="project" value="TreeGrafter"/>
</dbReference>
<keyword evidence="5 10" id="KW-0418">Kinase</keyword>
<feature type="domain" description="Histidine kinase" evidence="9">
    <location>
        <begin position="229"/>
        <end position="449"/>
    </location>
</feature>
<name>A0A8J6IPW9_9ALTE</name>
<dbReference type="EC" id="2.7.13.3" evidence="2"/>
<dbReference type="Pfam" id="PF02518">
    <property type="entry name" value="HATPase_c"/>
    <property type="match status" value="1"/>
</dbReference>